<name>A0A518D0I3_9BACT</name>
<dbReference type="AlphaFoldDB" id="A0A518D0I3"/>
<keyword evidence="16" id="KW-1185">Reference proteome</keyword>
<evidence type="ECO:0000259" key="14">
    <source>
        <dbReference type="Pfam" id="PF02769"/>
    </source>
</evidence>
<evidence type="ECO:0000259" key="13">
    <source>
        <dbReference type="Pfam" id="PF00586"/>
    </source>
</evidence>
<reference evidence="15 16" key="1">
    <citation type="submission" date="2019-02" db="EMBL/GenBank/DDBJ databases">
        <title>Deep-cultivation of Planctomycetes and their phenomic and genomic characterization uncovers novel biology.</title>
        <authorList>
            <person name="Wiegand S."/>
            <person name="Jogler M."/>
            <person name="Boedeker C."/>
            <person name="Pinto D."/>
            <person name="Vollmers J."/>
            <person name="Rivas-Marin E."/>
            <person name="Kohn T."/>
            <person name="Peeters S.H."/>
            <person name="Heuer A."/>
            <person name="Rast P."/>
            <person name="Oberbeckmann S."/>
            <person name="Bunk B."/>
            <person name="Jeske O."/>
            <person name="Meyerdierks A."/>
            <person name="Storesund J.E."/>
            <person name="Kallscheuer N."/>
            <person name="Luecker S."/>
            <person name="Lage O.M."/>
            <person name="Pohl T."/>
            <person name="Merkel B.J."/>
            <person name="Hornburger P."/>
            <person name="Mueller R.-W."/>
            <person name="Bruemmer F."/>
            <person name="Labrenz M."/>
            <person name="Spormann A.M."/>
            <person name="Op den Camp H."/>
            <person name="Overmann J."/>
            <person name="Amann R."/>
            <person name="Jetten M.S.M."/>
            <person name="Mascher T."/>
            <person name="Medema M.H."/>
            <person name="Devos D.P."/>
            <person name="Kaster A.-K."/>
            <person name="Ovreas L."/>
            <person name="Rohde M."/>
            <person name="Galperin M.Y."/>
            <person name="Jogler C."/>
        </authorList>
    </citation>
    <scope>NUCLEOTIDE SEQUENCE [LARGE SCALE GENOMIC DNA]</scope>
    <source>
        <strain evidence="15 16">Pla163</strain>
    </source>
</reference>
<protein>
    <recommendedName>
        <fullName evidence="4 12">Phosphoribosylformylglycinamidine cyclo-ligase</fullName>
        <ecNumber evidence="3 12">6.3.3.1</ecNumber>
    </recommendedName>
    <alternativeName>
        <fullName evidence="9 12">AIR synthase</fullName>
    </alternativeName>
    <alternativeName>
        <fullName evidence="10 12">AIRS</fullName>
    </alternativeName>
    <alternativeName>
        <fullName evidence="8 12">Phosphoribosyl-aminoimidazole synthetase</fullName>
    </alternativeName>
</protein>
<dbReference type="Pfam" id="PF00586">
    <property type="entry name" value="AIRS"/>
    <property type="match status" value="1"/>
</dbReference>
<gene>
    <name evidence="12 15" type="primary">purM</name>
    <name evidence="15" type="ORF">Pla163_20990</name>
</gene>
<dbReference type="PANTHER" id="PTHR10520">
    <property type="entry name" value="TRIFUNCTIONAL PURINE BIOSYNTHETIC PROTEIN ADENOSINE-3-RELATED"/>
    <property type="match status" value="1"/>
</dbReference>
<evidence type="ECO:0000313" key="16">
    <source>
        <dbReference type="Proteomes" id="UP000319342"/>
    </source>
</evidence>
<dbReference type="GO" id="GO:0004641">
    <property type="term" value="F:phosphoribosylformylglycinamidine cyclo-ligase activity"/>
    <property type="evidence" value="ECO:0007669"/>
    <property type="project" value="UniProtKB-UniRule"/>
</dbReference>
<dbReference type="GO" id="GO:0005829">
    <property type="term" value="C:cytosol"/>
    <property type="evidence" value="ECO:0007669"/>
    <property type="project" value="TreeGrafter"/>
</dbReference>
<dbReference type="Gene3D" id="3.30.1330.10">
    <property type="entry name" value="PurM-like, N-terminal domain"/>
    <property type="match status" value="1"/>
</dbReference>
<evidence type="ECO:0000256" key="1">
    <source>
        <dbReference type="ARBA" id="ARBA00004686"/>
    </source>
</evidence>
<evidence type="ECO:0000256" key="12">
    <source>
        <dbReference type="HAMAP-Rule" id="MF_00741"/>
    </source>
</evidence>
<dbReference type="InterPro" id="IPR036676">
    <property type="entry name" value="PurM-like_C_sf"/>
</dbReference>
<dbReference type="GO" id="GO:0005524">
    <property type="term" value="F:ATP binding"/>
    <property type="evidence" value="ECO:0007669"/>
    <property type="project" value="UniProtKB-KW"/>
</dbReference>
<comment type="subcellular location">
    <subcellularLocation>
        <location evidence="12">Cytoplasm</location>
    </subcellularLocation>
</comment>
<keyword evidence="5 12" id="KW-0436">Ligase</keyword>
<comment type="pathway">
    <text evidence="1 12">Purine metabolism; IMP biosynthesis via de novo pathway; 5-amino-1-(5-phospho-D-ribosyl)imidazole from N(2)-formyl-N(1)-(5-phospho-D-ribosyl)glycinamide: step 2/2.</text>
</comment>
<evidence type="ECO:0000256" key="5">
    <source>
        <dbReference type="ARBA" id="ARBA00022598"/>
    </source>
</evidence>
<organism evidence="15 16">
    <name type="scientific">Rohdeia mirabilis</name>
    <dbReference type="NCBI Taxonomy" id="2528008"/>
    <lineage>
        <taxon>Bacteria</taxon>
        <taxon>Pseudomonadati</taxon>
        <taxon>Planctomycetota</taxon>
        <taxon>Planctomycetia</taxon>
        <taxon>Planctomycetia incertae sedis</taxon>
        <taxon>Rohdeia</taxon>
    </lineage>
</organism>
<comment type="catalytic activity">
    <reaction evidence="11 12">
        <text>2-formamido-N(1)-(5-O-phospho-beta-D-ribosyl)acetamidine + ATP = 5-amino-1-(5-phospho-beta-D-ribosyl)imidazole + ADP + phosphate + H(+)</text>
        <dbReference type="Rhea" id="RHEA:23032"/>
        <dbReference type="ChEBI" id="CHEBI:15378"/>
        <dbReference type="ChEBI" id="CHEBI:30616"/>
        <dbReference type="ChEBI" id="CHEBI:43474"/>
        <dbReference type="ChEBI" id="CHEBI:137981"/>
        <dbReference type="ChEBI" id="CHEBI:147287"/>
        <dbReference type="ChEBI" id="CHEBI:456216"/>
        <dbReference type="EC" id="6.3.3.1"/>
    </reaction>
</comment>
<dbReference type="GO" id="GO:0004637">
    <property type="term" value="F:phosphoribosylamine-glycine ligase activity"/>
    <property type="evidence" value="ECO:0007669"/>
    <property type="project" value="TreeGrafter"/>
</dbReference>
<dbReference type="GO" id="GO:0046084">
    <property type="term" value="P:adenine biosynthetic process"/>
    <property type="evidence" value="ECO:0007669"/>
    <property type="project" value="TreeGrafter"/>
</dbReference>
<evidence type="ECO:0000256" key="11">
    <source>
        <dbReference type="ARBA" id="ARBA00049057"/>
    </source>
</evidence>
<dbReference type="InterPro" id="IPR004733">
    <property type="entry name" value="PurM_cligase"/>
</dbReference>
<dbReference type="Proteomes" id="UP000319342">
    <property type="component" value="Chromosome"/>
</dbReference>
<proteinExistence type="inferred from homology"/>
<evidence type="ECO:0000256" key="2">
    <source>
        <dbReference type="ARBA" id="ARBA00010280"/>
    </source>
</evidence>
<dbReference type="OrthoDB" id="9802507at2"/>
<dbReference type="NCBIfam" id="TIGR00878">
    <property type="entry name" value="purM"/>
    <property type="match status" value="1"/>
</dbReference>
<dbReference type="UniPathway" id="UPA00074">
    <property type="reaction ID" value="UER00129"/>
</dbReference>
<evidence type="ECO:0000256" key="3">
    <source>
        <dbReference type="ARBA" id="ARBA00013047"/>
    </source>
</evidence>
<evidence type="ECO:0000256" key="6">
    <source>
        <dbReference type="ARBA" id="ARBA00022741"/>
    </source>
</evidence>
<dbReference type="PANTHER" id="PTHR10520:SF12">
    <property type="entry name" value="TRIFUNCTIONAL PURINE BIOSYNTHETIC PROTEIN ADENOSINE-3"/>
    <property type="match status" value="1"/>
</dbReference>
<evidence type="ECO:0000256" key="7">
    <source>
        <dbReference type="ARBA" id="ARBA00022840"/>
    </source>
</evidence>
<dbReference type="Gene3D" id="3.90.650.10">
    <property type="entry name" value="PurM-like C-terminal domain"/>
    <property type="match status" value="1"/>
</dbReference>
<dbReference type="RefSeq" id="WP_145187481.1">
    <property type="nucleotide sequence ID" value="NZ_CP036290.1"/>
</dbReference>
<dbReference type="InterPro" id="IPR036921">
    <property type="entry name" value="PurM-like_N_sf"/>
</dbReference>
<evidence type="ECO:0000313" key="15">
    <source>
        <dbReference type="EMBL" id="QDU84979.1"/>
    </source>
</evidence>
<dbReference type="GO" id="GO:0006189">
    <property type="term" value="P:'de novo' IMP biosynthetic process"/>
    <property type="evidence" value="ECO:0007669"/>
    <property type="project" value="UniProtKB-UniRule"/>
</dbReference>
<dbReference type="EC" id="6.3.3.1" evidence="3 12"/>
<dbReference type="SUPFAM" id="SSF55326">
    <property type="entry name" value="PurM N-terminal domain-like"/>
    <property type="match status" value="1"/>
</dbReference>
<keyword evidence="7 12" id="KW-0067">ATP-binding</keyword>
<dbReference type="InterPro" id="IPR010918">
    <property type="entry name" value="PurM-like_C_dom"/>
</dbReference>
<evidence type="ECO:0000256" key="10">
    <source>
        <dbReference type="ARBA" id="ARBA00033093"/>
    </source>
</evidence>
<dbReference type="InterPro" id="IPR016188">
    <property type="entry name" value="PurM-like_N"/>
</dbReference>
<dbReference type="HAMAP" id="MF_00741">
    <property type="entry name" value="AIRS"/>
    <property type="match status" value="1"/>
</dbReference>
<evidence type="ECO:0000256" key="4">
    <source>
        <dbReference type="ARBA" id="ARBA00020367"/>
    </source>
</evidence>
<dbReference type="CDD" id="cd02196">
    <property type="entry name" value="PurM"/>
    <property type="match status" value="1"/>
</dbReference>
<dbReference type="SUPFAM" id="SSF56042">
    <property type="entry name" value="PurM C-terminal domain-like"/>
    <property type="match status" value="1"/>
</dbReference>
<dbReference type="Pfam" id="PF02769">
    <property type="entry name" value="AIRS_C"/>
    <property type="match status" value="1"/>
</dbReference>
<keyword evidence="12" id="KW-0963">Cytoplasm</keyword>
<keyword evidence="12" id="KW-0658">Purine biosynthesis</keyword>
<comment type="similarity">
    <text evidence="2 12">Belongs to the AIR synthase family.</text>
</comment>
<keyword evidence="6 12" id="KW-0547">Nucleotide-binding</keyword>
<feature type="domain" description="PurM-like C-terminal" evidence="14">
    <location>
        <begin position="178"/>
        <end position="342"/>
    </location>
</feature>
<sequence length="348" mass="36401">MSDTHEPISYADAGVDIAAQDEALARARDAIRATNTAGVLGDVGLFGGLFDPAAMGFSDAILVASADGVGTKLEIAKRAERYDGVGRDLVQHCINDILAQGARPLFFLDYVGTGELEPSVVAGLIQGCAAACRDHGVALLGGETAEMPGLYSKGDFDLVGFVVGAVKREHLIDGTRVRPGQTLIGLASDGLHTNGYSLARKVCFEALGLGLHDTPPELGGTTVVDALLAPHRCYLSSLLPLIERGDVAAWAHITGGGVPGNLNRILTTQDAVVRCDAWERPGLFKLLTRDGIVEESEAWRAFNMGVGAILAVEPERVDAILANLAAAGETAFVCGELVEGDGQVHLRP</sequence>
<accession>A0A518D0I3</accession>
<evidence type="ECO:0000256" key="8">
    <source>
        <dbReference type="ARBA" id="ARBA00031908"/>
    </source>
</evidence>
<evidence type="ECO:0000256" key="9">
    <source>
        <dbReference type="ARBA" id="ARBA00032931"/>
    </source>
</evidence>
<dbReference type="EMBL" id="CP036290">
    <property type="protein sequence ID" value="QDU84979.1"/>
    <property type="molecule type" value="Genomic_DNA"/>
</dbReference>
<feature type="domain" description="PurM-like N-terminal" evidence="13">
    <location>
        <begin position="57"/>
        <end position="166"/>
    </location>
</feature>